<evidence type="ECO:0000313" key="3">
    <source>
        <dbReference type="Proteomes" id="UP001054857"/>
    </source>
</evidence>
<accession>A0AAD3DHA0</accession>
<evidence type="ECO:0000313" key="2">
    <source>
        <dbReference type="EMBL" id="GFR41533.1"/>
    </source>
</evidence>
<feature type="compositionally biased region" description="Polar residues" evidence="1">
    <location>
        <begin position="82"/>
        <end position="94"/>
    </location>
</feature>
<name>A0AAD3DHA0_9CHLO</name>
<proteinExistence type="predicted"/>
<dbReference type="AlphaFoldDB" id="A0AAD3DHA0"/>
<keyword evidence="3" id="KW-1185">Reference proteome</keyword>
<feature type="non-terminal residue" evidence="2">
    <location>
        <position position="127"/>
    </location>
</feature>
<feature type="compositionally biased region" description="Low complexity" evidence="1">
    <location>
        <begin position="57"/>
        <end position="71"/>
    </location>
</feature>
<gene>
    <name evidence="2" type="ORF">Agub_g2245</name>
</gene>
<feature type="non-terminal residue" evidence="2">
    <location>
        <position position="1"/>
    </location>
</feature>
<organism evidence="2 3">
    <name type="scientific">Astrephomene gubernaculifera</name>
    <dbReference type="NCBI Taxonomy" id="47775"/>
    <lineage>
        <taxon>Eukaryota</taxon>
        <taxon>Viridiplantae</taxon>
        <taxon>Chlorophyta</taxon>
        <taxon>core chlorophytes</taxon>
        <taxon>Chlorophyceae</taxon>
        <taxon>CS clade</taxon>
        <taxon>Chlamydomonadales</taxon>
        <taxon>Astrephomenaceae</taxon>
        <taxon>Astrephomene</taxon>
    </lineage>
</organism>
<sequence>RKERQQVPGSNPGAVPLLSSVGMIMAVQGMSRQQVWNIQHDFSYLDTPFLTRRTRKAPASSPASSSATSKPSSPPVMRSDGGSVSSSANATADVSPQLPAQPVMATAVGPDGSLWRAVLREQRPNPR</sequence>
<protein>
    <submittedName>
        <fullName evidence="2">Uncharacterized protein</fullName>
    </submittedName>
</protein>
<comment type="caution">
    <text evidence="2">The sequence shown here is derived from an EMBL/GenBank/DDBJ whole genome shotgun (WGS) entry which is preliminary data.</text>
</comment>
<reference evidence="2 3" key="1">
    <citation type="journal article" date="2021" name="Sci. Rep.">
        <title>Genome sequencing of the multicellular alga Astrephomene provides insights into convergent evolution of germ-soma differentiation.</title>
        <authorList>
            <person name="Yamashita S."/>
            <person name="Yamamoto K."/>
            <person name="Matsuzaki R."/>
            <person name="Suzuki S."/>
            <person name="Yamaguchi H."/>
            <person name="Hirooka S."/>
            <person name="Minakuchi Y."/>
            <person name="Miyagishima S."/>
            <person name="Kawachi M."/>
            <person name="Toyoda A."/>
            <person name="Nozaki H."/>
        </authorList>
    </citation>
    <scope>NUCLEOTIDE SEQUENCE [LARGE SCALE GENOMIC DNA]</scope>
    <source>
        <strain evidence="2 3">NIES-4017</strain>
    </source>
</reference>
<dbReference type="EMBL" id="BMAR01000002">
    <property type="protein sequence ID" value="GFR41533.1"/>
    <property type="molecule type" value="Genomic_DNA"/>
</dbReference>
<evidence type="ECO:0000256" key="1">
    <source>
        <dbReference type="SAM" id="MobiDB-lite"/>
    </source>
</evidence>
<feature type="region of interest" description="Disordered" evidence="1">
    <location>
        <begin position="53"/>
        <end position="107"/>
    </location>
</feature>
<dbReference type="Proteomes" id="UP001054857">
    <property type="component" value="Unassembled WGS sequence"/>
</dbReference>